<protein>
    <recommendedName>
        <fullName evidence="4">PepSY domain-containing protein</fullName>
    </recommendedName>
</protein>
<evidence type="ECO:0000256" key="1">
    <source>
        <dbReference type="SAM" id="Phobius"/>
    </source>
</evidence>
<keyword evidence="3" id="KW-1185">Reference proteome</keyword>
<dbReference type="PANTHER" id="PTHR34219">
    <property type="entry name" value="IRON-REGULATED INNER MEMBRANE PROTEIN-RELATED"/>
    <property type="match status" value="1"/>
</dbReference>
<feature type="transmembrane region" description="Helical" evidence="1">
    <location>
        <begin position="208"/>
        <end position="229"/>
    </location>
</feature>
<organism evidence="2 3">
    <name type="scientific">Aurantiacibacter xanthus</name>
    <dbReference type="NCBI Taxonomy" id="1784712"/>
    <lineage>
        <taxon>Bacteria</taxon>
        <taxon>Pseudomonadati</taxon>
        <taxon>Pseudomonadota</taxon>
        <taxon>Alphaproteobacteria</taxon>
        <taxon>Sphingomonadales</taxon>
        <taxon>Erythrobacteraceae</taxon>
        <taxon>Aurantiacibacter</taxon>
    </lineage>
</organism>
<dbReference type="Proteomes" id="UP000265366">
    <property type="component" value="Unassembled WGS sequence"/>
</dbReference>
<keyword evidence="1" id="KW-0472">Membrane</keyword>
<feature type="transmembrane region" description="Helical" evidence="1">
    <location>
        <begin position="149"/>
        <end position="170"/>
    </location>
</feature>
<evidence type="ECO:0000313" key="2">
    <source>
        <dbReference type="EMBL" id="RIV85492.1"/>
    </source>
</evidence>
<feature type="transmembrane region" description="Helical" evidence="1">
    <location>
        <begin position="12"/>
        <end position="32"/>
    </location>
</feature>
<feature type="transmembrane region" description="Helical" evidence="1">
    <location>
        <begin position="361"/>
        <end position="382"/>
    </location>
</feature>
<dbReference type="OrthoDB" id="7626573at2"/>
<dbReference type="Pfam" id="PF03929">
    <property type="entry name" value="PepSY_TM"/>
    <property type="match status" value="1"/>
</dbReference>
<comment type="caution">
    <text evidence="2">The sequence shown here is derived from an EMBL/GenBank/DDBJ whole genome shotgun (WGS) entry which is preliminary data.</text>
</comment>
<name>A0A3A1P890_9SPHN</name>
<proteinExistence type="predicted"/>
<dbReference type="EMBL" id="QXFM01000095">
    <property type="protein sequence ID" value="RIV85492.1"/>
    <property type="molecule type" value="Genomic_DNA"/>
</dbReference>
<keyword evidence="1" id="KW-1133">Transmembrane helix</keyword>
<dbReference type="InterPro" id="IPR005625">
    <property type="entry name" value="PepSY-ass_TM"/>
</dbReference>
<gene>
    <name evidence="2" type="ORF">D2V17_10380</name>
</gene>
<dbReference type="AlphaFoldDB" id="A0A3A1P890"/>
<evidence type="ECO:0008006" key="4">
    <source>
        <dbReference type="Google" id="ProtNLM"/>
    </source>
</evidence>
<sequence length="396" mass="43140">MRKALLIAHRWTGVIVALAVIITGLTGAIIPYQDQIRSLVAGEVWDAAPPEPGARVLSGLELKRIVEAETGGEVGFIQLVPASDHAHSVFVSAPSGEPPLPFRQFFLDPYTGEIRARVNFAELADGPINIAPFLVSLHYSLAAGQTGRLLLGVAALAWLLLSLAGLVLTFPRKGPRKGSPTFWRDWAGAWRLRRKGARKVRLYDFHRATGLWLLPFTVVFTWSAVAFNLDAVHQPVQAMLGGKGLFAPVDNPAPDPGAAMSAEQAEQVGARLMREQAEARGFTIRGPEALSFRPYAHVIGYYARTSLDGPTGNGSTAVWFDQASGRLIAFRHPYGETSADTFDKVLRLLHTGEMFGGVYKLAISLFGLLISATTIAGVVMWLKSKRRPARSRREVR</sequence>
<reference evidence="2 3" key="1">
    <citation type="submission" date="2018-08" db="EMBL/GenBank/DDBJ databases">
        <title>Erythrobacter zhengii sp.nov., a bacterium isolated from deep-sea sediment.</title>
        <authorList>
            <person name="Fang C."/>
            <person name="Wu Y.-H."/>
            <person name="Sun C."/>
            <person name="Wang H."/>
            <person name="Cheng H."/>
            <person name="Meng F.-X."/>
            <person name="Wang C.-S."/>
            <person name="Xu X.-W."/>
        </authorList>
    </citation>
    <scope>NUCLEOTIDE SEQUENCE [LARGE SCALE GENOMIC DNA]</scope>
    <source>
        <strain evidence="2 3">CCTCC AB 2015396</strain>
    </source>
</reference>
<dbReference type="RefSeq" id="WP_119592902.1">
    <property type="nucleotide sequence ID" value="NZ_QXFM01000095.1"/>
</dbReference>
<accession>A0A3A1P890</accession>
<dbReference type="PANTHER" id="PTHR34219:SF5">
    <property type="entry name" value="BLR4505 PROTEIN"/>
    <property type="match status" value="1"/>
</dbReference>
<evidence type="ECO:0000313" key="3">
    <source>
        <dbReference type="Proteomes" id="UP000265366"/>
    </source>
</evidence>
<keyword evidence="1" id="KW-0812">Transmembrane</keyword>